<sequence length="54" mass="6003">MLNSNNRDKSYQDCLTLGLSLGLIFAAVINNLGIGLIMGISLSLLFRKSYFQKH</sequence>
<dbReference type="Proteomes" id="UP000198970">
    <property type="component" value="Chromosome I"/>
</dbReference>
<keyword evidence="1" id="KW-0472">Membrane</keyword>
<name>A0ABY1CAP0_9FIRM</name>
<protein>
    <submittedName>
        <fullName evidence="2">Uncharacterized protein</fullName>
    </submittedName>
</protein>
<accession>A0ABY1CAP0</accession>
<evidence type="ECO:0000256" key="1">
    <source>
        <dbReference type="SAM" id="Phobius"/>
    </source>
</evidence>
<keyword evidence="1" id="KW-1133">Transmembrane helix</keyword>
<keyword evidence="1" id="KW-0812">Transmembrane</keyword>
<keyword evidence="3" id="KW-1185">Reference proteome</keyword>
<feature type="transmembrane region" description="Helical" evidence="1">
    <location>
        <begin position="20"/>
        <end position="46"/>
    </location>
</feature>
<organism evidence="2 3">
    <name type="scientific">Lacrimispora sphenoides JCM 1415</name>
    <dbReference type="NCBI Taxonomy" id="1297793"/>
    <lineage>
        <taxon>Bacteria</taxon>
        <taxon>Bacillati</taxon>
        <taxon>Bacillota</taxon>
        <taxon>Clostridia</taxon>
        <taxon>Lachnospirales</taxon>
        <taxon>Lachnospiraceae</taxon>
        <taxon>Lacrimispora</taxon>
    </lineage>
</organism>
<proteinExistence type="predicted"/>
<evidence type="ECO:0000313" key="2">
    <source>
        <dbReference type="EMBL" id="SET85995.1"/>
    </source>
</evidence>
<gene>
    <name evidence="2" type="ORF">SAMN02745906_2495</name>
</gene>
<dbReference type="EMBL" id="LT630003">
    <property type="protein sequence ID" value="SET85995.1"/>
    <property type="molecule type" value="Genomic_DNA"/>
</dbReference>
<reference evidence="2 3" key="1">
    <citation type="submission" date="2016-10" db="EMBL/GenBank/DDBJ databases">
        <authorList>
            <person name="Varghese N."/>
            <person name="Submissions S."/>
        </authorList>
    </citation>
    <scope>NUCLEOTIDE SEQUENCE [LARGE SCALE GENOMIC DNA]</scope>
    <source>
        <strain evidence="2 3">ATCC 19403</strain>
    </source>
</reference>
<evidence type="ECO:0000313" key="3">
    <source>
        <dbReference type="Proteomes" id="UP000198970"/>
    </source>
</evidence>